<keyword evidence="3" id="KW-1185">Reference proteome</keyword>
<dbReference type="EMBL" id="VFIY01000005">
    <property type="protein sequence ID" value="TPD61567.1"/>
    <property type="molecule type" value="Genomic_DNA"/>
</dbReference>
<sequence length="78" mass="8513">MKTRIVARPSKKKISWSRLFLPVATIVTFAIFAADLFATGPLSADGPSITNILVGTALFSLSTAFILWAGDLYQRVLR</sequence>
<dbReference type="AlphaFoldDB" id="A0A501PN96"/>
<dbReference type="Proteomes" id="UP000319148">
    <property type="component" value="Unassembled WGS sequence"/>
</dbReference>
<proteinExistence type="predicted"/>
<evidence type="ECO:0000313" key="2">
    <source>
        <dbReference type="EMBL" id="TPD61567.1"/>
    </source>
</evidence>
<dbReference type="RefSeq" id="WP_139939018.1">
    <property type="nucleotide sequence ID" value="NZ_JBHSYP010000003.1"/>
</dbReference>
<accession>A0A501PN96</accession>
<protein>
    <submittedName>
        <fullName evidence="2">Uncharacterized protein</fullName>
    </submittedName>
</protein>
<name>A0A501PN96_9PROT</name>
<evidence type="ECO:0000313" key="3">
    <source>
        <dbReference type="Proteomes" id="UP000319148"/>
    </source>
</evidence>
<gene>
    <name evidence="2" type="ORF">FIV46_04985</name>
</gene>
<organism evidence="2 3">
    <name type="scientific">Emcibacter nanhaiensis</name>
    <dbReference type="NCBI Taxonomy" id="1505037"/>
    <lineage>
        <taxon>Bacteria</taxon>
        <taxon>Pseudomonadati</taxon>
        <taxon>Pseudomonadota</taxon>
        <taxon>Alphaproteobacteria</taxon>
        <taxon>Emcibacterales</taxon>
        <taxon>Emcibacteraceae</taxon>
        <taxon>Emcibacter</taxon>
    </lineage>
</organism>
<feature type="transmembrane region" description="Helical" evidence="1">
    <location>
        <begin position="49"/>
        <end position="69"/>
    </location>
</feature>
<reference evidence="3" key="1">
    <citation type="submission" date="2019-06" db="EMBL/GenBank/DDBJ databases">
        <title>The complete genome of Emcibacter congregatus ZYLT.</title>
        <authorList>
            <person name="Zhao Z."/>
        </authorList>
    </citation>
    <scope>NUCLEOTIDE SEQUENCE [LARGE SCALE GENOMIC DNA]</scope>
    <source>
        <strain evidence="3">MCCC 1A06723</strain>
    </source>
</reference>
<evidence type="ECO:0000256" key="1">
    <source>
        <dbReference type="SAM" id="Phobius"/>
    </source>
</evidence>
<keyword evidence="1" id="KW-0812">Transmembrane</keyword>
<comment type="caution">
    <text evidence="2">The sequence shown here is derived from an EMBL/GenBank/DDBJ whole genome shotgun (WGS) entry which is preliminary data.</text>
</comment>
<keyword evidence="1" id="KW-0472">Membrane</keyword>
<keyword evidence="1" id="KW-1133">Transmembrane helix</keyword>